<keyword evidence="3" id="KW-1185">Reference proteome</keyword>
<evidence type="ECO:0000313" key="2">
    <source>
        <dbReference type="EMBL" id="TWX63773.1"/>
    </source>
</evidence>
<dbReference type="AlphaFoldDB" id="A0A5C6Q4F9"/>
<dbReference type="Proteomes" id="UP000321525">
    <property type="component" value="Unassembled WGS sequence"/>
</dbReference>
<evidence type="ECO:0000313" key="1">
    <source>
        <dbReference type="EMBL" id="TWX54915.1"/>
    </source>
</evidence>
<organism evidence="2 4">
    <name type="scientific">Colwellia hornerae</name>
    <dbReference type="NCBI Taxonomy" id="89402"/>
    <lineage>
        <taxon>Bacteria</taxon>
        <taxon>Pseudomonadati</taxon>
        <taxon>Pseudomonadota</taxon>
        <taxon>Gammaproteobacteria</taxon>
        <taxon>Alteromonadales</taxon>
        <taxon>Colwelliaceae</taxon>
        <taxon>Colwellia</taxon>
    </lineage>
</organism>
<proteinExistence type="predicted"/>
<dbReference type="OrthoDB" id="6228813at2"/>
<dbReference type="EMBL" id="VOLR01000032">
    <property type="protein sequence ID" value="TWX54915.1"/>
    <property type="molecule type" value="Genomic_DNA"/>
</dbReference>
<gene>
    <name evidence="1" type="ORF">ESZ26_17205</name>
    <name evidence="2" type="ORF">ESZ27_16000</name>
</gene>
<evidence type="ECO:0000313" key="3">
    <source>
        <dbReference type="Proteomes" id="UP000321525"/>
    </source>
</evidence>
<name>A0A5C6Q4F9_9GAMM</name>
<evidence type="ECO:0000313" key="4">
    <source>
        <dbReference type="Proteomes" id="UP000321917"/>
    </source>
</evidence>
<dbReference type="EMBL" id="VOLQ01000039">
    <property type="protein sequence ID" value="TWX63773.1"/>
    <property type="molecule type" value="Genomic_DNA"/>
</dbReference>
<comment type="caution">
    <text evidence="2">The sequence shown here is derived from an EMBL/GenBank/DDBJ whole genome shotgun (WGS) entry which is preliminary data.</text>
</comment>
<accession>A0A5C6Q4F9</accession>
<sequence>MLLVGGLATVVNPLLGLGIAAKALLPSVGGIINKYGLRPTGEKLSQHQLNKSIAEADAHIAKEFADASTLQVINPILQELELTLRTTELQHDPIIDANLANGSIPELDGERWRELTEVAICHVYKEVYQTPSLHKKAGLGPKDLRWLKIMFEVNSR</sequence>
<dbReference type="Proteomes" id="UP000321917">
    <property type="component" value="Unassembled WGS sequence"/>
</dbReference>
<protein>
    <submittedName>
        <fullName evidence="2">DUF1269 domain-containing protein</fullName>
    </submittedName>
</protein>
<reference evidence="2 4" key="1">
    <citation type="submission" date="2019-07" db="EMBL/GenBank/DDBJ databases">
        <title>Genomes of sea-ice associated Colwellia species.</title>
        <authorList>
            <person name="Bowman J.P."/>
        </authorList>
    </citation>
    <scope>NUCLEOTIDE SEQUENCE [LARGE SCALE GENOMIC DNA]</scope>
    <source>
        <strain evidence="1 3">ACAM 607</strain>
        <strain evidence="2 4">IC036</strain>
    </source>
</reference>